<dbReference type="OrthoDB" id="127762at2"/>
<dbReference type="Pfam" id="PF01345">
    <property type="entry name" value="DUF11"/>
    <property type="match status" value="1"/>
</dbReference>
<dbReference type="InterPro" id="IPR044023">
    <property type="entry name" value="Ig_7"/>
</dbReference>
<feature type="domain" description="Ig-like" evidence="6">
    <location>
        <begin position="1123"/>
        <end position="1200"/>
    </location>
</feature>
<feature type="domain" description="Ig-like" evidence="6">
    <location>
        <begin position="1573"/>
        <end position="1650"/>
    </location>
</feature>
<comment type="caution">
    <text evidence="7">The sequence shown here is derived from an EMBL/GenBank/DDBJ whole genome shotgun (WGS) entry which is preliminary data.</text>
</comment>
<dbReference type="InterPro" id="IPR001434">
    <property type="entry name" value="OmcB-like_DUF11"/>
</dbReference>
<dbReference type="Pfam" id="PF17210">
    <property type="entry name" value="SdrD_B"/>
    <property type="match status" value="1"/>
</dbReference>
<dbReference type="Gene3D" id="2.60.40.10">
    <property type="entry name" value="Immunoglobulins"/>
    <property type="match status" value="1"/>
</dbReference>
<protein>
    <submittedName>
        <fullName evidence="7">DUF11 domain-containing protein</fullName>
    </submittedName>
</protein>
<sequence length="2399" mass="247564">MKTSKTMRKLYSLLRKKIKKPIFYFLLICSINHLTVAQTCPAPADFNLLTPCYVNGSRTASPNDDVIVLFNHTTARGTSATKQVVASYSEVGTVWGLAWHAQTKKLYAAAFLKRHCDLSPDGLGAIYEIDLTTPTTAGAGTPTLWMDLNSTTHLGAGATLFPSETAANRGLGGILEPSHDIWAFSRVGKEGLGDIEISADGNTMYVMDLTNRQVLEINMSTKTVTNRYAITAPSGYPNAEDRRPFAIKHHKGELYIGMVGSGESSYNSSNTNQNKIDLRGTILKLSGTSFSTVFTIDSLGVADPTDPAATHKYTSYRGNPNFGSGLGWYGYFTTDIAPSYGLTNPNAFIQHPVPLISDIEFDKNDNMVIGIMDWSAHRYGNANYIPNTSNTTNLKSVQAHGDVIKAVKSGSSWVKEAALGRFYDDMQAIPNPAPSGWPRDTYMGGMIVTDCNGTELVVANMQDPYTTNEGGVVWMRTSDGFMQTSTAPPASPTNSANAINASRLRVYWGTGGTSDSFGKANGLGDMVATFSVACANPTISAQATDPTCTVAGKIDLVSVTGGDKYGISLGTTYTGPVYASATALPSTLPSAIKSAISNGADSVFTIRVFNAANDCFKDTTVTVKAVPTNCATKPTGWDFTCESGIMVETVGKAGFGVSNPTVNCTGSGTATITLSNGASADSIYVEAVYKTTNPGPSVTFVANSTNYVAFRYQLPLLGDAWVYRTKVPATASISLTDGTKFCALQSLVAYVFRKQTGMASTGVFTCEQGFQNTVTVNLPLPTLTKPADVTVCVPISELTNDGRLLQIKVTAGTIVKDTTITGSDPAFGTCCLAIPKLKLVNVPVGTTTVKVEIISPISPAGQSFTVASAISANVECEKCVKPVAVVNPKTQTICIGGTATAFTATPATGVEYNWFGPLADTTSAALGSSIATTSSFTPTGAALATAGTKYYAVVVNTTGEPTCADTAFVILTVNPLPTPTVNSPEICVGESATLTVTNCAGTVTWNDATTGLIKTVSPAVTTTYTATCLVNGCEGETTATVTVKPQPEITSSGNPVCASDLTTYTVNFTATAGATVTADKGTVSGSSVTGVPSGETVRIIAELDGCSDTLTVTFNCECPVVTPPVPSATPATICLGESSVLSATGCTAGTVTWFTDAGLTTPLSNLTVSPTATTTYYAVCTITASGCASQAAPVTVTVNPLPTPTVNSPEICVGESATLTVTNCAGTVTWNDATTGLIKTVSPAVTTTYTATCLVNGCEGETTATVTVKPQPEITSSGNPVCASDLTTYTVNFTATAGATITANLGTVSGSSVTGVPSGETVRIIAELDGCSDTLTVTFNCECPVVTPPVPSATPATICVGESSVLSATGCAAGTVTWFTDAGLTTPLSNLTVSPTATTTYYAVCTITASGCASQAAPVTVTVNPLPTPSVNSPEICVGESATLTVTNCAGTVTWNDATTGLIKTVSPAVTTTYTATCLVNGCEGETTATVTVKPQPEITSSGNPVCASDLTTYTVNFTATAGATVTADKGTVSGSSVTGVPSGETVRIIAELDGCSDTLTVTFNCECPVVTPPVPSATPATICLGESSVLSATGCTAGTVTWFTDAGLTTPLSNLTVSPTTTTTYYAVCTITASGCASQAAPVTVTVNPLPTPTVNSPEICIGESATLTVTNCAGTVTWNDATTGLIKTVSPAVTTTYTATCLVNGCEGEAIATVTVKPQPSITVTGTTCNVAGTTFDVTFTATAGALVTADKGTVSGNSVTGVPSGETVKIIVTLDGCKDSTTTTQNCLVPTGSLGDFVWKDLNDNGQQDAGEPGVNGVKVILWSAVGGAPGAKLDSTTTAGNGAYSFTNLGKGDYIVQIDVTTLPDSCLISPKQNIGNDASDNDFTTAGLSPVVTLDPTLTGLNKDNPTIDAGLISPCVAPTFAATDASAATCDGKTAQNDASFVVTGISDGNKFSFATSVAGLANYASATALTGSTITVANLPNPVQTTGQTYIVRIFNGKDDCFTDVSILVPYRDCADVCVKPDAGPAQVFVCHPATSVNLPDAAAGEEWISAATNPVSVSIAAQTGVVSGMNENGVYLFILRDATLGSTCSDTVVVFRGVLELPDQTTCFDTLTLPAVAGATWTAAAGNPAMITTDGKISGMATKDFTYSFIISNGNCSDTIVVTRLNCDKVYDLALDKAIDKNLAMLGETLTYTIRVWNEGEATAHGIEVTDELNAGVQYLSSTADIGSYSQLTKKWSFDSLMVGDTVSLQIRVKVIAAGVWFNTAEITKMTEDDVDSTPGNGDETEDDIDRECFTVPVLLCKGAGSSLELSVPLQYTGVVWFRKTQGGQPVQVAMGNSYTATETELGSYEYTYTSTSGTCPAEGCCPIILVVEDCCPAEICVPFTVRKVKK</sequence>
<dbReference type="NCBIfam" id="TIGR01451">
    <property type="entry name" value="B_ant_repeat"/>
    <property type="match status" value="1"/>
</dbReference>
<evidence type="ECO:0000259" key="6">
    <source>
        <dbReference type="Pfam" id="PF19081"/>
    </source>
</evidence>
<dbReference type="InterPro" id="IPR047589">
    <property type="entry name" value="DUF11_rpt"/>
</dbReference>
<evidence type="ECO:0000256" key="2">
    <source>
        <dbReference type="ARBA" id="ARBA00022525"/>
    </source>
</evidence>
<comment type="subcellular location">
    <subcellularLocation>
        <location evidence="1">Secreted</location>
    </subcellularLocation>
</comment>
<reference evidence="7 8" key="1">
    <citation type="submission" date="2019-02" db="EMBL/GenBank/DDBJ databases">
        <title>Arundinibacter roseus gen. nov., sp. nov., a new member of the family Cytophagaceae.</title>
        <authorList>
            <person name="Szuroczki S."/>
            <person name="Khayer B."/>
            <person name="Sproer C."/>
            <person name="Toumi M."/>
            <person name="Szabo A."/>
            <person name="Felfoldi T."/>
            <person name="Schumann P."/>
            <person name="Toth E."/>
        </authorList>
    </citation>
    <scope>NUCLEOTIDE SEQUENCE [LARGE SCALE GENOMIC DNA]</scope>
    <source>
        <strain evidence="7 8">DMA-k-7a</strain>
    </source>
</reference>
<keyword evidence="3" id="KW-0732">Signal</keyword>
<dbReference type="InterPro" id="IPR033764">
    <property type="entry name" value="Sdr_B"/>
</dbReference>
<evidence type="ECO:0000256" key="1">
    <source>
        <dbReference type="ARBA" id="ARBA00004613"/>
    </source>
</evidence>
<dbReference type="Proteomes" id="UP000295706">
    <property type="component" value="Unassembled WGS sequence"/>
</dbReference>
<keyword evidence="2" id="KW-0964">Secreted</keyword>
<evidence type="ECO:0000313" key="8">
    <source>
        <dbReference type="Proteomes" id="UP000295706"/>
    </source>
</evidence>
<accession>A0A4R4K265</accession>
<evidence type="ECO:0000256" key="3">
    <source>
        <dbReference type="ARBA" id="ARBA00022729"/>
    </source>
</evidence>
<name>A0A4R4K265_9BACT</name>
<dbReference type="SUPFAM" id="SSF117074">
    <property type="entry name" value="Hypothetical protein PA1324"/>
    <property type="match status" value="1"/>
</dbReference>
<gene>
    <name evidence="7" type="ORF">EZE20_19285</name>
</gene>
<feature type="domain" description="Ig-like" evidence="6">
    <location>
        <begin position="1348"/>
        <end position="1425"/>
    </location>
</feature>
<dbReference type="Pfam" id="PF19081">
    <property type="entry name" value="Ig_7"/>
    <property type="match status" value="3"/>
</dbReference>
<dbReference type="GO" id="GO:0005576">
    <property type="term" value="C:extracellular region"/>
    <property type="evidence" value="ECO:0007669"/>
    <property type="project" value="UniProtKB-SubCell"/>
</dbReference>
<evidence type="ECO:0000313" key="7">
    <source>
        <dbReference type="EMBL" id="TDB61350.1"/>
    </source>
</evidence>
<evidence type="ECO:0000259" key="4">
    <source>
        <dbReference type="Pfam" id="PF01345"/>
    </source>
</evidence>
<dbReference type="EMBL" id="SMJU01000014">
    <property type="protein sequence ID" value="TDB61350.1"/>
    <property type="molecule type" value="Genomic_DNA"/>
</dbReference>
<proteinExistence type="predicted"/>
<keyword evidence="8" id="KW-1185">Reference proteome</keyword>
<feature type="domain" description="DUF11" evidence="4">
    <location>
        <begin position="2180"/>
        <end position="2289"/>
    </location>
</feature>
<dbReference type="SUPFAM" id="SSF63825">
    <property type="entry name" value="YWTD domain"/>
    <property type="match status" value="1"/>
</dbReference>
<organism evidence="7 8">
    <name type="scientific">Arundinibacter roseus</name>
    <dbReference type="NCBI Taxonomy" id="2070510"/>
    <lineage>
        <taxon>Bacteria</taxon>
        <taxon>Pseudomonadati</taxon>
        <taxon>Bacteroidota</taxon>
        <taxon>Cytophagia</taxon>
        <taxon>Cytophagales</taxon>
        <taxon>Spirosomataceae</taxon>
        <taxon>Arundinibacter</taxon>
    </lineage>
</organism>
<dbReference type="InterPro" id="IPR013783">
    <property type="entry name" value="Ig-like_fold"/>
</dbReference>
<evidence type="ECO:0000259" key="5">
    <source>
        <dbReference type="Pfam" id="PF17210"/>
    </source>
</evidence>
<feature type="domain" description="SD-repeat containing protein B" evidence="5">
    <location>
        <begin position="1796"/>
        <end position="1917"/>
    </location>
</feature>